<dbReference type="Proteomes" id="UP000007254">
    <property type="component" value="Chromosome"/>
</dbReference>
<comment type="similarity">
    <text evidence="6">Belongs to the RbsD / FucU family. RbsD subfamily.</text>
</comment>
<feature type="binding site" evidence="6">
    <location>
        <begin position="122"/>
        <end position="124"/>
    </location>
    <ligand>
        <name>substrate</name>
    </ligand>
</feature>
<evidence type="ECO:0000256" key="1">
    <source>
        <dbReference type="ARBA" id="ARBA00000223"/>
    </source>
</evidence>
<evidence type="ECO:0000256" key="3">
    <source>
        <dbReference type="ARBA" id="ARBA00022490"/>
    </source>
</evidence>
<keyword evidence="4 6" id="KW-0413">Isomerase</keyword>
<evidence type="ECO:0000256" key="4">
    <source>
        <dbReference type="ARBA" id="ARBA00023235"/>
    </source>
</evidence>
<feature type="active site" description="Proton donor" evidence="6">
    <location>
        <position position="22"/>
    </location>
</feature>
<name>G0GEK3_WINT7</name>
<accession>G0GEK3</accession>
<evidence type="ECO:0000256" key="2">
    <source>
        <dbReference type="ARBA" id="ARBA00012862"/>
    </source>
</evidence>
<dbReference type="PANTHER" id="PTHR37831:SF1">
    <property type="entry name" value="D-RIBOSE PYRANASE"/>
    <property type="match status" value="1"/>
</dbReference>
<dbReference type="NCBIfam" id="NF008761">
    <property type="entry name" value="PRK11797.1"/>
    <property type="match status" value="1"/>
</dbReference>
<dbReference type="STRING" id="869211.Spith_0407"/>
<dbReference type="InterPro" id="IPR023750">
    <property type="entry name" value="RbsD-like_sf"/>
</dbReference>
<keyword evidence="3 6" id="KW-0963">Cytoplasm</keyword>
<feature type="binding site" evidence="6">
    <location>
        <position position="100"/>
    </location>
    <ligand>
        <name>substrate</name>
    </ligand>
</feature>
<dbReference type="GO" id="GO:0016872">
    <property type="term" value="F:intramolecular lyase activity"/>
    <property type="evidence" value="ECO:0007669"/>
    <property type="project" value="UniProtKB-UniRule"/>
</dbReference>
<dbReference type="GO" id="GO:0005829">
    <property type="term" value="C:cytosol"/>
    <property type="evidence" value="ECO:0007669"/>
    <property type="project" value="TreeGrafter"/>
</dbReference>
<comment type="subcellular location">
    <subcellularLocation>
        <location evidence="6">Cytoplasm</location>
    </subcellularLocation>
</comment>
<dbReference type="HAMAP" id="MF_01661">
    <property type="entry name" value="D_rib_pyranase"/>
    <property type="match status" value="1"/>
</dbReference>
<feature type="binding site" evidence="6">
    <location>
        <position position="30"/>
    </location>
    <ligand>
        <name>substrate</name>
    </ligand>
</feature>
<reference evidence="7 8" key="1">
    <citation type="submission" date="2011-06" db="EMBL/GenBank/DDBJ databases">
        <title>The complete genome of Spirochaeta thermophila DSM 6578.</title>
        <authorList>
            <consortium name="US DOE Joint Genome Institute (JGI-PGF)"/>
            <person name="Lucas S."/>
            <person name="Lapidus A."/>
            <person name="Bruce D."/>
            <person name="Goodwin L."/>
            <person name="Pitluck S."/>
            <person name="Peters L."/>
            <person name="Kyrpides N."/>
            <person name="Mavromatis K."/>
            <person name="Ivanova N."/>
            <person name="Mikailova N."/>
            <person name="Pagani I."/>
            <person name="Chertkov O."/>
            <person name="Detter J.C."/>
            <person name="Tapia R."/>
            <person name="Han C."/>
            <person name="Land M."/>
            <person name="Hauser L."/>
            <person name="Markowitz V."/>
            <person name="Cheng J.-F."/>
            <person name="Hugenholtz P."/>
            <person name="Woyke T."/>
            <person name="Wu D."/>
            <person name="Spring S."/>
            <person name="Merkhoffer B."/>
            <person name="Schneider S."/>
            <person name="Klenk H.-P."/>
            <person name="Eisen J.A."/>
        </authorList>
    </citation>
    <scope>NUCLEOTIDE SEQUENCE [LARGE SCALE GENOMIC DNA]</scope>
    <source>
        <strain evidence="8">ATCC 700085 / DSM 6578 / Z-1203</strain>
    </source>
</reference>
<dbReference type="GO" id="GO:0048029">
    <property type="term" value="F:monosaccharide binding"/>
    <property type="evidence" value="ECO:0007669"/>
    <property type="project" value="InterPro"/>
</dbReference>
<dbReference type="PANTHER" id="PTHR37831">
    <property type="entry name" value="D-RIBOSE PYRANASE"/>
    <property type="match status" value="1"/>
</dbReference>
<dbReference type="GO" id="GO:0019303">
    <property type="term" value="P:D-ribose catabolic process"/>
    <property type="evidence" value="ECO:0007669"/>
    <property type="project" value="UniProtKB-UniRule"/>
</dbReference>
<evidence type="ECO:0000256" key="6">
    <source>
        <dbReference type="HAMAP-Rule" id="MF_01661"/>
    </source>
</evidence>
<dbReference type="Pfam" id="PF05025">
    <property type="entry name" value="RbsD_FucU"/>
    <property type="match status" value="1"/>
</dbReference>
<evidence type="ECO:0000313" key="7">
    <source>
        <dbReference type="EMBL" id="AEJ60691.1"/>
    </source>
</evidence>
<keyword evidence="8" id="KW-1185">Reference proteome</keyword>
<dbReference type="RefSeq" id="WP_014624089.1">
    <property type="nucleotide sequence ID" value="NC_017583.1"/>
</dbReference>
<evidence type="ECO:0000256" key="5">
    <source>
        <dbReference type="ARBA" id="ARBA00023277"/>
    </source>
</evidence>
<protein>
    <recommendedName>
        <fullName evidence="2 6">D-ribose pyranase</fullName>
        <ecNumber evidence="2 6">5.4.99.62</ecNumber>
    </recommendedName>
</protein>
<dbReference type="InterPro" id="IPR007721">
    <property type="entry name" value="RbsD_FucU"/>
</dbReference>
<comment type="subunit">
    <text evidence="6">Homodecamer.</text>
</comment>
<comment type="pathway">
    <text evidence="6">Carbohydrate metabolism; D-ribose degradation; D-ribose 5-phosphate from beta-D-ribopyranose: step 1/2.</text>
</comment>
<dbReference type="HOGENOM" id="CLU_135498_0_0_12"/>
<proteinExistence type="inferred from homology"/>
<organism evidence="7 8">
    <name type="scientific">Winmispira thermophila (strain ATCC 700085 / DSM 6578 / Z-1203)</name>
    <name type="common">Spirochaeta thermophila</name>
    <dbReference type="NCBI Taxonomy" id="869211"/>
    <lineage>
        <taxon>Bacteria</taxon>
        <taxon>Pseudomonadati</taxon>
        <taxon>Spirochaetota</taxon>
        <taxon>Spirochaetia</taxon>
        <taxon>Winmispirales</taxon>
        <taxon>Winmispiraceae</taxon>
        <taxon>Winmispira</taxon>
    </lineage>
</organism>
<dbReference type="InterPro" id="IPR023064">
    <property type="entry name" value="D-ribose_pyranase"/>
</dbReference>
<dbReference type="GO" id="GO:0062193">
    <property type="term" value="F:D-ribose pyranase activity"/>
    <property type="evidence" value="ECO:0007669"/>
    <property type="project" value="UniProtKB-EC"/>
</dbReference>
<keyword evidence="5 6" id="KW-0119">Carbohydrate metabolism</keyword>
<comment type="function">
    <text evidence="6">Catalyzes the interconversion of beta-pyran and beta-furan forms of D-ribose.</text>
</comment>
<gene>
    <name evidence="6" type="primary">rbsD</name>
    <name evidence="7" type="ordered locus">Spith_0407</name>
</gene>
<dbReference type="SUPFAM" id="SSF102546">
    <property type="entry name" value="RbsD-like"/>
    <property type="match status" value="1"/>
</dbReference>
<comment type="catalytic activity">
    <reaction evidence="1 6">
        <text>beta-D-ribopyranose = beta-D-ribofuranose</text>
        <dbReference type="Rhea" id="RHEA:25432"/>
        <dbReference type="ChEBI" id="CHEBI:27476"/>
        <dbReference type="ChEBI" id="CHEBI:47002"/>
        <dbReference type="EC" id="5.4.99.62"/>
    </reaction>
</comment>
<dbReference type="UniPathway" id="UPA00916">
    <property type="reaction ID" value="UER00888"/>
</dbReference>
<dbReference type="AlphaFoldDB" id="G0GEK3"/>
<dbReference type="EC" id="5.4.99.62" evidence="2 6"/>
<sequence>MLVKRYGILNAEIASVLAHLGHTDAIAIADCGLPIPVGPQRIDVSIRKGLPSFVDVLDEVREDMVIEKVVFAEEIKTRNQKLHAKIVERFPDTPIAYVPHEQLKILSSGCKAIIRTGEATPYANVILYAGVIF</sequence>
<dbReference type="EMBL" id="CP002903">
    <property type="protein sequence ID" value="AEJ60691.1"/>
    <property type="molecule type" value="Genomic_DNA"/>
</dbReference>
<dbReference type="Gene3D" id="3.40.1650.10">
    <property type="entry name" value="RbsD-like domain"/>
    <property type="match status" value="1"/>
</dbReference>
<dbReference type="KEGG" id="stq:Spith_0407"/>
<evidence type="ECO:0000313" key="8">
    <source>
        <dbReference type="Proteomes" id="UP000007254"/>
    </source>
</evidence>